<feature type="site" description="Interaction with substrate tRNA" evidence="6">
    <location>
        <position position="103"/>
    </location>
</feature>
<keyword evidence="6 7" id="KW-0819">tRNA processing</keyword>
<evidence type="ECO:0000256" key="8">
    <source>
        <dbReference type="RuleBase" id="RU003784"/>
    </source>
</evidence>
<dbReference type="Gene3D" id="1.10.20.140">
    <property type="match status" value="1"/>
</dbReference>
<dbReference type="EMBL" id="CP066690">
    <property type="protein sequence ID" value="QQG45061.1"/>
    <property type="molecule type" value="Genomic_DNA"/>
</dbReference>
<dbReference type="HAMAP" id="MF_00185">
    <property type="entry name" value="IPP_trans"/>
    <property type="match status" value="1"/>
</dbReference>
<dbReference type="Proteomes" id="UP000595618">
    <property type="component" value="Chromosome"/>
</dbReference>
<dbReference type="EC" id="2.5.1.75" evidence="6"/>
<dbReference type="GO" id="GO:0006400">
    <property type="term" value="P:tRNA modification"/>
    <property type="evidence" value="ECO:0007669"/>
    <property type="project" value="TreeGrafter"/>
</dbReference>
<reference evidence="10 11" key="1">
    <citation type="submission" date="2020-07" db="EMBL/GenBank/DDBJ databases">
        <title>Huge and variable diversity of episymbiotic CPR bacteria and DPANN archaea in groundwater ecosystems.</title>
        <authorList>
            <person name="He C.Y."/>
            <person name="Keren R."/>
            <person name="Whittaker M."/>
            <person name="Farag I.F."/>
            <person name="Doudna J."/>
            <person name="Cate J.H.D."/>
            <person name="Banfield J.F."/>
        </authorList>
    </citation>
    <scope>NUCLEOTIDE SEQUENCE [LARGE SCALE GENOMIC DNA]</scope>
    <source>
        <strain evidence="10">NC_groundwater_541_Ag_S-0.1um_46_50</strain>
    </source>
</reference>
<comment type="cofactor">
    <cofactor evidence="6">
        <name>Mg(2+)</name>
        <dbReference type="ChEBI" id="CHEBI:18420"/>
    </cofactor>
</comment>
<comment type="subunit">
    <text evidence="6">Monomer.</text>
</comment>
<feature type="binding site" evidence="6">
    <location>
        <begin position="14"/>
        <end position="19"/>
    </location>
    <ligand>
        <name>substrate</name>
    </ligand>
</feature>
<comment type="caution">
    <text evidence="6">Lacks conserved residue(s) required for the propagation of feature annotation.</text>
</comment>
<evidence type="ECO:0000313" key="10">
    <source>
        <dbReference type="EMBL" id="QQG45061.1"/>
    </source>
</evidence>
<evidence type="ECO:0000256" key="6">
    <source>
        <dbReference type="HAMAP-Rule" id="MF_00185"/>
    </source>
</evidence>
<dbReference type="InterPro" id="IPR018022">
    <property type="entry name" value="IPT"/>
</dbReference>
<dbReference type="InterPro" id="IPR039657">
    <property type="entry name" value="Dimethylallyltransferase"/>
</dbReference>
<sequence length="308" mass="35241">MSSRQKLIVIVGPTASGKSELAVRLAKKFNGEIISADSRQIYRGLDIGTGKISKKEMRGVPHHLLNVAEPKQQLTVVGFRRLAGQVVRGITSRGKIPIIVGGTGFWIDALIYNINLPTVPPNSRLRKKLVKKRPAELLKILQKLDPRRAKTIEQKNPRRLIRAIEVAKIMGEVPRLVKHSPYNVFWLGLRPSKTVLRRKIEARAATMIQKGLIKETKKLLRQGMSKKRIQELGFEYRGALSALEQKLPRSELLYYLVRYTLKYARRQMVWFRRNSKIHWIRSPSQLNGTNIKKTLFCFLASRSHPSKS</sequence>
<evidence type="ECO:0000256" key="2">
    <source>
        <dbReference type="ARBA" id="ARBA00005842"/>
    </source>
</evidence>
<dbReference type="SUPFAM" id="SSF52540">
    <property type="entry name" value="P-loop containing nucleoside triphosphate hydrolases"/>
    <property type="match status" value="2"/>
</dbReference>
<proteinExistence type="inferred from homology"/>
<keyword evidence="6" id="KW-0460">Magnesium</keyword>
<keyword evidence="3 6" id="KW-0808">Transferase</keyword>
<dbReference type="AlphaFoldDB" id="A0A7T5UQD1"/>
<evidence type="ECO:0000256" key="9">
    <source>
        <dbReference type="RuleBase" id="RU003785"/>
    </source>
</evidence>
<keyword evidence="5 6" id="KW-0067">ATP-binding</keyword>
<evidence type="ECO:0000256" key="5">
    <source>
        <dbReference type="ARBA" id="ARBA00022840"/>
    </source>
</evidence>
<evidence type="ECO:0000256" key="1">
    <source>
        <dbReference type="ARBA" id="ARBA00003213"/>
    </source>
</evidence>
<evidence type="ECO:0000256" key="3">
    <source>
        <dbReference type="ARBA" id="ARBA00022679"/>
    </source>
</evidence>
<organism evidence="10 11">
    <name type="scientific">Candidatus Sungiibacteriota bacterium</name>
    <dbReference type="NCBI Taxonomy" id="2750080"/>
    <lineage>
        <taxon>Bacteria</taxon>
        <taxon>Candidatus Sungiibacteriota</taxon>
    </lineage>
</organism>
<dbReference type="GO" id="GO:0052381">
    <property type="term" value="F:tRNA dimethylallyltransferase activity"/>
    <property type="evidence" value="ECO:0007669"/>
    <property type="project" value="UniProtKB-UniRule"/>
</dbReference>
<feature type="binding site" evidence="6">
    <location>
        <begin position="12"/>
        <end position="19"/>
    </location>
    <ligand>
        <name>ATP</name>
        <dbReference type="ChEBI" id="CHEBI:30616"/>
    </ligand>
</feature>
<comment type="catalytic activity">
    <reaction evidence="6 7">
        <text>adenosine(37) in tRNA + dimethylallyl diphosphate = N(6)-dimethylallyladenosine(37) in tRNA + diphosphate</text>
        <dbReference type="Rhea" id="RHEA:26482"/>
        <dbReference type="Rhea" id="RHEA-COMP:10162"/>
        <dbReference type="Rhea" id="RHEA-COMP:10375"/>
        <dbReference type="ChEBI" id="CHEBI:33019"/>
        <dbReference type="ChEBI" id="CHEBI:57623"/>
        <dbReference type="ChEBI" id="CHEBI:74411"/>
        <dbReference type="ChEBI" id="CHEBI:74415"/>
        <dbReference type="EC" id="2.5.1.75"/>
    </reaction>
</comment>
<dbReference type="Pfam" id="PF01715">
    <property type="entry name" value="IPPT"/>
    <property type="match status" value="1"/>
</dbReference>
<evidence type="ECO:0000256" key="4">
    <source>
        <dbReference type="ARBA" id="ARBA00022741"/>
    </source>
</evidence>
<comment type="similarity">
    <text evidence="2 6 9">Belongs to the IPP transferase family.</text>
</comment>
<dbReference type="PANTHER" id="PTHR11088">
    <property type="entry name" value="TRNA DIMETHYLALLYLTRANSFERASE"/>
    <property type="match status" value="1"/>
</dbReference>
<evidence type="ECO:0000313" key="11">
    <source>
        <dbReference type="Proteomes" id="UP000595618"/>
    </source>
</evidence>
<feature type="site" description="Interaction with substrate tRNA" evidence="6">
    <location>
        <position position="126"/>
    </location>
</feature>
<protein>
    <recommendedName>
        <fullName evidence="6">tRNA dimethylallyltransferase</fullName>
        <ecNumber evidence="6">2.5.1.75</ecNumber>
    </recommendedName>
    <alternativeName>
        <fullName evidence="6">Dimethylallyl diphosphate:tRNA dimethylallyltransferase</fullName>
        <shortName evidence="6">DMAPP:tRNA dimethylallyltransferase</shortName>
        <shortName evidence="6">DMATase</shortName>
    </alternativeName>
    <alternativeName>
        <fullName evidence="6">Isopentenyl-diphosphate:tRNA isopentenyltransferase</fullName>
        <shortName evidence="6">IPP transferase</shortName>
        <shortName evidence="6">IPPT</shortName>
        <shortName evidence="6">IPTase</shortName>
    </alternativeName>
</protein>
<dbReference type="InterPro" id="IPR027417">
    <property type="entry name" value="P-loop_NTPase"/>
</dbReference>
<name>A0A7T5UQD1_9BACT</name>
<feature type="region of interest" description="Interaction with substrate tRNA" evidence="6">
    <location>
        <begin position="37"/>
        <end position="40"/>
    </location>
</feature>
<dbReference type="PANTHER" id="PTHR11088:SF89">
    <property type="entry name" value="TRNA DIMETHYLALLYLTRANSFERASE"/>
    <property type="match status" value="1"/>
</dbReference>
<evidence type="ECO:0000256" key="7">
    <source>
        <dbReference type="RuleBase" id="RU003783"/>
    </source>
</evidence>
<comment type="function">
    <text evidence="1 6 8">Catalyzes the transfer of a dimethylallyl group onto the adenine at position 37 in tRNAs that read codons beginning with uridine, leading to the formation of N6-(dimethylallyl)adenosine (i(6)A).</text>
</comment>
<dbReference type="Gene3D" id="3.40.50.300">
    <property type="entry name" value="P-loop containing nucleotide triphosphate hydrolases"/>
    <property type="match status" value="1"/>
</dbReference>
<accession>A0A7T5UQD1</accession>
<dbReference type="GO" id="GO:0005524">
    <property type="term" value="F:ATP binding"/>
    <property type="evidence" value="ECO:0007669"/>
    <property type="project" value="UniProtKB-UniRule"/>
</dbReference>
<keyword evidence="4 6" id="KW-0547">Nucleotide-binding</keyword>
<dbReference type="NCBIfam" id="TIGR00174">
    <property type="entry name" value="miaA"/>
    <property type="match status" value="1"/>
</dbReference>
<gene>
    <name evidence="6 10" type="primary">miaA</name>
    <name evidence="10" type="ORF">HYW89_03605</name>
</gene>